<name>A0A7S4D2N2_9EUGL</name>
<protein>
    <submittedName>
        <fullName evidence="2">Uncharacterized protein</fullName>
    </submittedName>
</protein>
<feature type="region of interest" description="Disordered" evidence="1">
    <location>
        <begin position="1"/>
        <end position="26"/>
    </location>
</feature>
<dbReference type="AlphaFoldDB" id="A0A7S4D2N2"/>
<accession>A0A7S4D2N2</accession>
<reference evidence="2" key="1">
    <citation type="submission" date="2021-01" db="EMBL/GenBank/DDBJ databases">
        <authorList>
            <person name="Corre E."/>
            <person name="Pelletier E."/>
            <person name="Niang G."/>
            <person name="Scheremetjew M."/>
            <person name="Finn R."/>
            <person name="Kale V."/>
            <person name="Holt S."/>
            <person name="Cochrane G."/>
            <person name="Meng A."/>
            <person name="Brown T."/>
            <person name="Cohen L."/>
        </authorList>
    </citation>
    <scope>NUCLEOTIDE SEQUENCE</scope>
    <source>
        <strain evidence="2">CCMP1594</strain>
    </source>
</reference>
<dbReference type="EMBL" id="HBJA01072270">
    <property type="protein sequence ID" value="CAE0814275.1"/>
    <property type="molecule type" value="Transcribed_RNA"/>
</dbReference>
<gene>
    <name evidence="2" type="ORF">EGYM00163_LOCUS25429</name>
</gene>
<evidence type="ECO:0000256" key="1">
    <source>
        <dbReference type="SAM" id="MobiDB-lite"/>
    </source>
</evidence>
<evidence type="ECO:0000313" key="2">
    <source>
        <dbReference type="EMBL" id="CAE0814275.1"/>
    </source>
</evidence>
<proteinExistence type="predicted"/>
<organism evidence="2">
    <name type="scientific">Eutreptiella gymnastica</name>
    <dbReference type="NCBI Taxonomy" id="73025"/>
    <lineage>
        <taxon>Eukaryota</taxon>
        <taxon>Discoba</taxon>
        <taxon>Euglenozoa</taxon>
        <taxon>Euglenida</taxon>
        <taxon>Spirocuta</taxon>
        <taxon>Euglenophyceae</taxon>
        <taxon>Eutreptiales</taxon>
        <taxon>Eutreptiaceae</taxon>
        <taxon>Eutreptiella</taxon>
    </lineage>
</organism>
<sequence length="113" mass="11921">MLGSTTDSATNIRNAMNGPASGSSFEQNQTASMRIMEGGGVLDLEATVRYIRTVGFDATELLPNKEGSLQSAAKFACGDLYFACLDLGILSQICVPSLWTVVAGHSKVAEMVN</sequence>